<evidence type="ECO:0000313" key="2">
    <source>
        <dbReference type="EMBL" id="KKP44269.1"/>
    </source>
</evidence>
<organism evidence="2 3">
    <name type="scientific">candidate division WS6 bacterium GW2011_GWC1_33_20</name>
    <dbReference type="NCBI Taxonomy" id="1619089"/>
    <lineage>
        <taxon>Bacteria</taxon>
        <taxon>Candidatus Dojkabacteria</taxon>
    </lineage>
</organism>
<dbReference type="NCBIfam" id="TIGR00278">
    <property type="entry name" value="membrane protein insertion efficiency factor YidD"/>
    <property type="match status" value="1"/>
</dbReference>
<keyword evidence="1" id="KW-1003">Cell membrane</keyword>
<keyword evidence="1" id="KW-0472">Membrane</keyword>
<dbReference type="GO" id="GO:0005886">
    <property type="term" value="C:plasma membrane"/>
    <property type="evidence" value="ECO:0007669"/>
    <property type="project" value="UniProtKB-SubCell"/>
</dbReference>
<dbReference type="EMBL" id="LBOV01000004">
    <property type="protein sequence ID" value="KKP44269.1"/>
    <property type="molecule type" value="Genomic_DNA"/>
</dbReference>
<protein>
    <recommendedName>
        <fullName evidence="1">Putative membrane protein insertion efficiency factor</fullName>
    </recommendedName>
</protein>
<accession>A0A0F9ZJK3</accession>
<dbReference type="AlphaFoldDB" id="A0A0F9ZJK3"/>
<gene>
    <name evidence="2" type="ORF">UR34_C0004G0010</name>
</gene>
<comment type="subcellular location">
    <subcellularLocation>
        <location evidence="1">Cell membrane</location>
        <topology evidence="1">Peripheral membrane protein</topology>
        <orientation evidence="1">Cytoplasmic side</orientation>
    </subcellularLocation>
</comment>
<evidence type="ECO:0000313" key="3">
    <source>
        <dbReference type="Proteomes" id="UP000034302"/>
    </source>
</evidence>
<comment type="similarity">
    <text evidence="1">Belongs to the UPF0161 family.</text>
</comment>
<dbReference type="PANTHER" id="PTHR33383">
    <property type="entry name" value="MEMBRANE PROTEIN INSERTION EFFICIENCY FACTOR-RELATED"/>
    <property type="match status" value="1"/>
</dbReference>
<dbReference type="PATRIC" id="fig|1619089.3.peg.254"/>
<dbReference type="HAMAP" id="MF_00386">
    <property type="entry name" value="UPF0161_YidD"/>
    <property type="match status" value="1"/>
</dbReference>
<proteinExistence type="inferred from homology"/>
<name>A0A0F9ZJK3_9BACT</name>
<comment type="function">
    <text evidence="1">Could be involved in insertion of integral membrane proteins into the membrane.</text>
</comment>
<comment type="caution">
    <text evidence="2">The sequence shown here is derived from an EMBL/GenBank/DDBJ whole genome shotgun (WGS) entry which is preliminary data.</text>
</comment>
<dbReference type="SMART" id="SM01234">
    <property type="entry name" value="Haemolytic"/>
    <property type="match status" value="1"/>
</dbReference>
<dbReference type="Proteomes" id="UP000034302">
    <property type="component" value="Unassembled WGS sequence"/>
</dbReference>
<dbReference type="Pfam" id="PF01809">
    <property type="entry name" value="YidD"/>
    <property type="match status" value="1"/>
</dbReference>
<dbReference type="InterPro" id="IPR002696">
    <property type="entry name" value="Membr_insert_effic_factor_YidD"/>
</dbReference>
<reference evidence="2 3" key="1">
    <citation type="journal article" date="2015" name="Nature">
        <title>rRNA introns, odd ribosomes, and small enigmatic genomes across a large radiation of phyla.</title>
        <authorList>
            <person name="Brown C.T."/>
            <person name="Hug L.A."/>
            <person name="Thomas B.C."/>
            <person name="Sharon I."/>
            <person name="Castelle C.J."/>
            <person name="Singh A."/>
            <person name="Wilkins M.J."/>
            <person name="Williams K.H."/>
            <person name="Banfield J.F."/>
        </authorList>
    </citation>
    <scope>NUCLEOTIDE SEQUENCE [LARGE SCALE GENOMIC DNA]</scope>
</reference>
<sequence length="86" mass="9854">MPLELIKGFELFLIKGYQKTLSLDHGLLGKFHPNERACKFTPTCSEYGYGVIEKFGIFKGNYLAIKRIIRCNPWAITGQYDPVPEK</sequence>
<evidence type="ECO:0000256" key="1">
    <source>
        <dbReference type="HAMAP-Rule" id="MF_00386"/>
    </source>
</evidence>
<dbReference type="PANTHER" id="PTHR33383:SF1">
    <property type="entry name" value="MEMBRANE PROTEIN INSERTION EFFICIENCY FACTOR-RELATED"/>
    <property type="match status" value="1"/>
</dbReference>